<proteinExistence type="inferred from homology"/>
<dbReference type="KEGG" id="dpn:BCB69_01025"/>
<dbReference type="GO" id="GO:0004658">
    <property type="term" value="F:propionyl-CoA carboxylase activity"/>
    <property type="evidence" value="ECO:0007669"/>
    <property type="project" value="UniProtKB-ARBA"/>
</dbReference>
<dbReference type="PROSITE" id="PS50980">
    <property type="entry name" value="COA_CT_NTER"/>
    <property type="match status" value="1"/>
</dbReference>
<dbReference type="Gene3D" id="3.90.226.10">
    <property type="entry name" value="2-enoyl-CoA Hydratase, Chain A, domain 1"/>
    <property type="match status" value="2"/>
</dbReference>
<evidence type="ECO:0000259" key="3">
    <source>
        <dbReference type="PROSITE" id="PS50989"/>
    </source>
</evidence>
<dbReference type="InterPro" id="IPR000438">
    <property type="entry name" value="Acetyl_CoA_COase_Trfase_b_su"/>
</dbReference>
<feature type="domain" description="CoA carboxyltransferase N-terminal" evidence="2">
    <location>
        <begin position="4"/>
        <end position="260"/>
    </location>
</feature>
<dbReference type="RefSeq" id="WP_069176751.1">
    <property type="nucleotide sequence ID" value="NZ_CP017037.1"/>
</dbReference>
<sequence>MASVAEKMELLHQKLEHIQKMGGEKQIERQHSRGKLTARERLNLLFDESSFVEIGALRKHNCHYFGQETKDLPADGVITGYGTVNGRLVFAFAQDFTVSGGSLGEAHASKIVEVQKMAIKVGAPIVGMNDSGGARIQEGVSALAGFGDMFMQNTLASGVIPQICAIMGPCAGGAVYSPALMDFVYMVKDTGQMFLTGPKVVESVTGEQITAEELGGAMAHNSISGVSQFAAENDEDCIAQIRYLLSFLPSNNMEDSPIMDTDDEPTRIDPALDSIIPDEANTSYNMYQIIESLVDKGEYYEVLKHWAKNAITAFARMDGQTVGIVANQPQIMAGCLDYNASDKIARFVRFCDCFNIPLVTLVDVPGFLPGSQQEHAGVIRHGAKILYAYCEATVPKITVITRKAYGGAYIGMCCRQLGADQVFAWPSSEIAVMGAEGAARIIFRKNTPEEQAKLTEEYKQNFASPYQAAELGYVDAVIDPKYTRPSIINALKMLASKHQVHPSKKHGSMPL</sequence>
<dbReference type="SUPFAM" id="SSF52096">
    <property type="entry name" value="ClpP/crotonase"/>
    <property type="match status" value="2"/>
</dbReference>
<dbReference type="EMBL" id="CP017037">
    <property type="protein sequence ID" value="AOH38698.1"/>
    <property type="molecule type" value="Genomic_DNA"/>
</dbReference>
<dbReference type="GO" id="GO:0016740">
    <property type="term" value="F:transferase activity"/>
    <property type="evidence" value="ECO:0007669"/>
    <property type="project" value="UniProtKB-KW"/>
</dbReference>
<organism evidence="4 5">
    <name type="scientific">Dialister pneumosintes</name>
    <dbReference type="NCBI Taxonomy" id="39950"/>
    <lineage>
        <taxon>Bacteria</taxon>
        <taxon>Bacillati</taxon>
        <taxon>Bacillota</taxon>
        <taxon>Negativicutes</taxon>
        <taxon>Veillonellales</taxon>
        <taxon>Veillonellaceae</taxon>
        <taxon>Dialister</taxon>
    </lineage>
</organism>
<evidence type="ECO:0000256" key="1">
    <source>
        <dbReference type="ARBA" id="ARBA00006102"/>
    </source>
</evidence>
<dbReference type="InterPro" id="IPR029045">
    <property type="entry name" value="ClpP/crotonase-like_dom_sf"/>
</dbReference>
<dbReference type="GO" id="GO:0006633">
    <property type="term" value="P:fatty acid biosynthetic process"/>
    <property type="evidence" value="ECO:0007669"/>
    <property type="project" value="InterPro"/>
</dbReference>
<dbReference type="InterPro" id="IPR034733">
    <property type="entry name" value="AcCoA_carboxyl_beta"/>
</dbReference>
<name>A0A1B3WCL0_9FIRM</name>
<dbReference type="PROSITE" id="PS50989">
    <property type="entry name" value="COA_CT_CTER"/>
    <property type="match status" value="1"/>
</dbReference>
<reference evidence="5" key="1">
    <citation type="submission" date="2016-08" db="EMBL/GenBank/DDBJ databases">
        <authorList>
            <person name="Holder M.E."/>
            <person name="Ajami N.J."/>
            <person name="Petrosino J.F."/>
        </authorList>
    </citation>
    <scope>NUCLEOTIDE SEQUENCE [LARGE SCALE GENOMIC DNA]</scope>
    <source>
        <strain evidence="5">F0677</strain>
    </source>
</reference>
<dbReference type="InterPro" id="IPR011762">
    <property type="entry name" value="COA_CT_N"/>
</dbReference>
<dbReference type="PANTHER" id="PTHR43842:SF2">
    <property type="entry name" value="PROPIONYL-COA CARBOXYLASE BETA CHAIN, MITOCHONDRIAL"/>
    <property type="match status" value="1"/>
</dbReference>
<dbReference type="InterPro" id="IPR011763">
    <property type="entry name" value="COA_CT_C"/>
</dbReference>
<accession>A0A1B3WCL0</accession>
<dbReference type="Proteomes" id="UP000094757">
    <property type="component" value="Chromosome"/>
</dbReference>
<dbReference type="FunFam" id="3.90.226.10:FF:000017">
    <property type="entry name" value="Propionyl-CoA carboxylase subunit beta 5"/>
    <property type="match status" value="1"/>
</dbReference>
<evidence type="ECO:0000313" key="4">
    <source>
        <dbReference type="EMBL" id="AOH38698.1"/>
    </source>
</evidence>
<dbReference type="GO" id="GO:0015977">
    <property type="term" value="P:carbon fixation"/>
    <property type="evidence" value="ECO:0007669"/>
    <property type="project" value="UniProtKB-ARBA"/>
</dbReference>
<dbReference type="GO" id="GO:0009317">
    <property type="term" value="C:acetyl-CoA carboxylase complex"/>
    <property type="evidence" value="ECO:0007669"/>
    <property type="project" value="InterPro"/>
</dbReference>
<gene>
    <name evidence="4" type="ORF">BCB69_01025</name>
</gene>
<dbReference type="FunFam" id="3.90.226.10:FF:000016">
    <property type="entry name" value="Propionyl-CoA carboxylase, beta subunit"/>
    <property type="match status" value="1"/>
</dbReference>
<evidence type="ECO:0000259" key="2">
    <source>
        <dbReference type="PROSITE" id="PS50980"/>
    </source>
</evidence>
<dbReference type="PANTHER" id="PTHR43842">
    <property type="entry name" value="PROPIONYL-COA CARBOXYLASE BETA CHAIN"/>
    <property type="match status" value="1"/>
</dbReference>
<keyword evidence="4" id="KW-0808">Transferase</keyword>
<protein>
    <submittedName>
        <fullName evidence="4">Methylmalonyl-CoA carboxyltransferase</fullName>
    </submittedName>
</protein>
<feature type="domain" description="CoA carboxyltransferase C-terminal" evidence="3">
    <location>
        <begin position="267"/>
        <end position="493"/>
    </location>
</feature>
<evidence type="ECO:0000313" key="5">
    <source>
        <dbReference type="Proteomes" id="UP000094757"/>
    </source>
</evidence>
<dbReference type="InterPro" id="IPR051047">
    <property type="entry name" value="AccD/PCCB"/>
</dbReference>
<comment type="similarity">
    <text evidence="1">Belongs to the AccD/PCCB family.</text>
</comment>
<dbReference type="Pfam" id="PF01039">
    <property type="entry name" value="Carboxyl_trans"/>
    <property type="match status" value="1"/>
</dbReference>
<dbReference type="PRINTS" id="PR01070">
    <property type="entry name" value="ACCCTRFRASEB"/>
</dbReference>
<dbReference type="STRING" id="39950.BCB69_01025"/>
<dbReference type="GO" id="GO:0003989">
    <property type="term" value="F:acetyl-CoA carboxylase activity"/>
    <property type="evidence" value="ECO:0007669"/>
    <property type="project" value="InterPro"/>
</dbReference>
<dbReference type="AlphaFoldDB" id="A0A1B3WCL0"/>